<protein>
    <recommendedName>
        <fullName evidence="2">TATA element modulatory factor 1 TATA binding domain-containing protein</fullName>
    </recommendedName>
</protein>
<sequence length="151" mass="17764">MQEVVTEISYSVEKLLERALSTSSGGVSLYENLRHHSTTSLLESLESQVKQREGESHNSRTLYYMVNIQEYEKTRESLTKEMIKLSEENSSQELRIQQLLKVHHQYKDLNSRYQALLQMYGEKEEEVSELRMDLVDVKQMYKQQIDALLSK</sequence>
<keyword evidence="4" id="KW-1185">Reference proteome</keyword>
<feature type="domain" description="TATA element modulatory factor 1 TATA binding" evidence="2">
    <location>
        <begin position="34"/>
        <end position="148"/>
    </location>
</feature>
<evidence type="ECO:0000313" key="4">
    <source>
        <dbReference type="Proteomes" id="UP000593567"/>
    </source>
</evidence>
<organism evidence="3 4">
    <name type="scientific">Bugula neritina</name>
    <name type="common">Brown bryozoan</name>
    <name type="synonym">Sertularia neritina</name>
    <dbReference type="NCBI Taxonomy" id="10212"/>
    <lineage>
        <taxon>Eukaryota</taxon>
        <taxon>Metazoa</taxon>
        <taxon>Spiralia</taxon>
        <taxon>Lophotrochozoa</taxon>
        <taxon>Bryozoa</taxon>
        <taxon>Gymnolaemata</taxon>
        <taxon>Cheilostomatida</taxon>
        <taxon>Flustrina</taxon>
        <taxon>Buguloidea</taxon>
        <taxon>Bugulidae</taxon>
        <taxon>Bugula</taxon>
    </lineage>
</organism>
<name>A0A7J7IV17_BUGNE</name>
<evidence type="ECO:0000259" key="2">
    <source>
        <dbReference type="Pfam" id="PF12325"/>
    </source>
</evidence>
<dbReference type="Pfam" id="PF12325">
    <property type="entry name" value="TMF_TATA_bd"/>
    <property type="match status" value="1"/>
</dbReference>
<dbReference type="GO" id="GO:0005794">
    <property type="term" value="C:Golgi apparatus"/>
    <property type="evidence" value="ECO:0007669"/>
    <property type="project" value="TreeGrafter"/>
</dbReference>
<feature type="coiled-coil region" evidence="1">
    <location>
        <begin position="68"/>
        <end position="133"/>
    </location>
</feature>
<dbReference type="InterPro" id="IPR052602">
    <property type="entry name" value="Growth_transcription_reg"/>
</dbReference>
<dbReference type="EMBL" id="VXIV02003418">
    <property type="protein sequence ID" value="KAF6017254.1"/>
    <property type="molecule type" value="Genomic_DNA"/>
</dbReference>
<accession>A0A7J7IV17</accession>
<dbReference type="PANTHER" id="PTHR46515">
    <property type="entry name" value="TATA ELEMENT MODULATORY FACTOR TMF1"/>
    <property type="match status" value="1"/>
</dbReference>
<dbReference type="PANTHER" id="PTHR46515:SF1">
    <property type="entry name" value="TATA ELEMENT MODULATORY FACTOR"/>
    <property type="match status" value="1"/>
</dbReference>
<comment type="caution">
    <text evidence="3">The sequence shown here is derived from an EMBL/GenBank/DDBJ whole genome shotgun (WGS) entry which is preliminary data.</text>
</comment>
<dbReference type="InterPro" id="IPR022091">
    <property type="entry name" value="TMF_TATA-bd"/>
</dbReference>
<evidence type="ECO:0000313" key="3">
    <source>
        <dbReference type="EMBL" id="KAF6017254.1"/>
    </source>
</evidence>
<proteinExistence type="predicted"/>
<dbReference type="OrthoDB" id="74178at2759"/>
<keyword evidence="1" id="KW-0175">Coiled coil</keyword>
<evidence type="ECO:0000256" key="1">
    <source>
        <dbReference type="SAM" id="Coils"/>
    </source>
</evidence>
<dbReference type="GO" id="GO:0005783">
    <property type="term" value="C:endoplasmic reticulum"/>
    <property type="evidence" value="ECO:0007669"/>
    <property type="project" value="TreeGrafter"/>
</dbReference>
<reference evidence="3" key="1">
    <citation type="submission" date="2020-06" db="EMBL/GenBank/DDBJ databases">
        <title>Draft genome of Bugula neritina, a colonial animal packing powerful symbionts and potential medicines.</title>
        <authorList>
            <person name="Rayko M."/>
        </authorList>
    </citation>
    <scope>NUCLEOTIDE SEQUENCE [LARGE SCALE GENOMIC DNA]</scope>
    <source>
        <strain evidence="3">Kwan_BN1</strain>
    </source>
</reference>
<gene>
    <name evidence="3" type="ORF">EB796_024437</name>
</gene>
<dbReference type="Proteomes" id="UP000593567">
    <property type="component" value="Unassembled WGS sequence"/>
</dbReference>
<dbReference type="AlphaFoldDB" id="A0A7J7IV17"/>